<dbReference type="Gene3D" id="1.20.1440.60">
    <property type="entry name" value="23S rRNA-intervening sequence"/>
    <property type="match status" value="1"/>
</dbReference>
<dbReference type="SUPFAM" id="SSF158446">
    <property type="entry name" value="IVS-encoded protein-like"/>
    <property type="match status" value="1"/>
</dbReference>
<reference evidence="2" key="1">
    <citation type="submission" date="2016-10" db="EMBL/GenBank/DDBJ databases">
        <authorList>
            <person name="Varghese N."/>
            <person name="Submissions S."/>
        </authorList>
    </citation>
    <scope>NUCLEOTIDE SEQUENCE [LARGE SCALE GENOMIC DNA]</scope>
    <source>
        <strain evidence="2">DSM 23095</strain>
    </source>
</reference>
<accession>A0A1G6THV6</accession>
<dbReference type="AlphaFoldDB" id="A0A1G6THV6"/>
<name>A0A1G6THV6_9BACT</name>
<protein>
    <submittedName>
        <fullName evidence="1">23S rRNA-intervening sequence protein</fullName>
    </submittedName>
</protein>
<dbReference type="RefSeq" id="WP_087939866.1">
    <property type="nucleotide sequence ID" value="NZ_FNAC01000022.1"/>
</dbReference>
<organism evidence="1 2">
    <name type="scientific">Algoriphagus faecimaris</name>
    <dbReference type="NCBI Taxonomy" id="686796"/>
    <lineage>
        <taxon>Bacteria</taxon>
        <taxon>Pseudomonadati</taxon>
        <taxon>Bacteroidota</taxon>
        <taxon>Cytophagia</taxon>
        <taxon>Cytophagales</taxon>
        <taxon>Cyclobacteriaceae</taxon>
        <taxon>Algoriphagus</taxon>
    </lineage>
</organism>
<evidence type="ECO:0000313" key="2">
    <source>
        <dbReference type="Proteomes" id="UP000199060"/>
    </source>
</evidence>
<dbReference type="OrthoDB" id="9811959at2"/>
<dbReference type="EMBL" id="FNAC01000022">
    <property type="protein sequence ID" value="SDD27905.1"/>
    <property type="molecule type" value="Genomic_DNA"/>
</dbReference>
<dbReference type="InterPro" id="IPR036583">
    <property type="entry name" value="23S_rRNA_IVS_sf"/>
</dbReference>
<keyword evidence="2" id="KW-1185">Reference proteome</keyword>
<gene>
    <name evidence="1" type="ORF">SAMN04488104_102226</name>
</gene>
<dbReference type="Proteomes" id="UP000199060">
    <property type="component" value="Unassembled WGS sequence"/>
</dbReference>
<evidence type="ECO:0000313" key="1">
    <source>
        <dbReference type="EMBL" id="SDD27905.1"/>
    </source>
</evidence>
<dbReference type="STRING" id="686796.SAMN04488104_102226"/>
<proteinExistence type="predicted"/>
<sequence>MHNFKALKVWKEAVDFAKNVYSITKSFPAEENTSIRKSEKAKIGLFSDKKMIIGIKSSIVGQS</sequence>